<organism evidence="3">
    <name type="scientific">Anisakis simplex</name>
    <name type="common">Herring worm</name>
    <dbReference type="NCBI Taxonomy" id="6269"/>
    <lineage>
        <taxon>Eukaryota</taxon>
        <taxon>Metazoa</taxon>
        <taxon>Ecdysozoa</taxon>
        <taxon>Nematoda</taxon>
        <taxon>Chromadorea</taxon>
        <taxon>Rhabditida</taxon>
        <taxon>Spirurina</taxon>
        <taxon>Ascaridomorpha</taxon>
        <taxon>Ascaridoidea</taxon>
        <taxon>Anisakidae</taxon>
        <taxon>Anisakis</taxon>
        <taxon>Anisakis simplex complex</taxon>
    </lineage>
</organism>
<evidence type="ECO:0000313" key="1">
    <source>
        <dbReference type="EMBL" id="VDK40879.1"/>
    </source>
</evidence>
<evidence type="ECO:0000313" key="2">
    <source>
        <dbReference type="Proteomes" id="UP000267096"/>
    </source>
</evidence>
<proteinExistence type="predicted"/>
<name>A0A0M3JQE5_ANISI</name>
<gene>
    <name evidence="1" type="ORF">ASIM_LOCUS9627</name>
</gene>
<protein>
    <submittedName>
        <fullName evidence="3">ARM repeat superfamily protein</fullName>
    </submittedName>
</protein>
<evidence type="ECO:0000313" key="3">
    <source>
        <dbReference type="WBParaSite" id="ASIM_0000989601-mRNA-1"/>
    </source>
</evidence>
<reference evidence="1 2" key="2">
    <citation type="submission" date="2018-11" db="EMBL/GenBank/DDBJ databases">
        <authorList>
            <consortium name="Pathogen Informatics"/>
        </authorList>
    </citation>
    <scope>NUCLEOTIDE SEQUENCE [LARGE SCALE GENOMIC DNA]</scope>
</reference>
<dbReference type="EMBL" id="UYRR01030132">
    <property type="protein sequence ID" value="VDK40879.1"/>
    <property type="molecule type" value="Genomic_DNA"/>
</dbReference>
<keyword evidence="2" id="KW-1185">Reference proteome</keyword>
<dbReference type="WBParaSite" id="ASIM_0000989601-mRNA-1">
    <property type="protein sequence ID" value="ASIM_0000989601-mRNA-1"/>
    <property type="gene ID" value="ASIM_0000989601"/>
</dbReference>
<dbReference type="AlphaFoldDB" id="A0A0M3JQE5"/>
<sequence length="63" mass="7203">METKDLSLRCAASTNLRRLIEYAGVCAMNDQDRESTLERHLLPLVLKGVHSEIEVCSMFVFYV</sequence>
<reference evidence="3" key="1">
    <citation type="submission" date="2017-02" db="UniProtKB">
        <authorList>
            <consortium name="WormBaseParasite"/>
        </authorList>
    </citation>
    <scope>IDENTIFICATION</scope>
</reference>
<dbReference type="Proteomes" id="UP000267096">
    <property type="component" value="Unassembled WGS sequence"/>
</dbReference>
<accession>A0A0M3JQE5</accession>